<keyword evidence="6 11" id="KW-0798">TonB box</keyword>
<dbReference type="CDD" id="cd01347">
    <property type="entry name" value="ligand_gated_channel"/>
    <property type="match status" value="1"/>
</dbReference>
<evidence type="ECO:0000313" key="15">
    <source>
        <dbReference type="EMBL" id="PQA86225.1"/>
    </source>
</evidence>
<organism evidence="15 16">
    <name type="scientific">Hyphococcus luteus</name>
    <dbReference type="NCBI Taxonomy" id="2058213"/>
    <lineage>
        <taxon>Bacteria</taxon>
        <taxon>Pseudomonadati</taxon>
        <taxon>Pseudomonadota</taxon>
        <taxon>Alphaproteobacteria</taxon>
        <taxon>Parvularculales</taxon>
        <taxon>Parvularculaceae</taxon>
        <taxon>Hyphococcus</taxon>
    </lineage>
</organism>
<dbReference type="GO" id="GO:0015344">
    <property type="term" value="F:siderophore uptake transmembrane transporter activity"/>
    <property type="evidence" value="ECO:0007669"/>
    <property type="project" value="TreeGrafter"/>
</dbReference>
<comment type="similarity">
    <text evidence="10 11">Belongs to the TonB-dependent receptor family.</text>
</comment>
<comment type="caution">
    <text evidence="15">The sequence shown here is derived from an EMBL/GenBank/DDBJ whole genome shotgun (WGS) entry which is preliminary data.</text>
</comment>
<keyword evidence="7 10" id="KW-0472">Membrane</keyword>
<evidence type="ECO:0000256" key="4">
    <source>
        <dbReference type="ARBA" id="ARBA00022692"/>
    </source>
</evidence>
<accession>A0A2S7K129</accession>
<feature type="signal peptide" evidence="12">
    <location>
        <begin position="1"/>
        <end position="26"/>
    </location>
</feature>
<evidence type="ECO:0000256" key="2">
    <source>
        <dbReference type="ARBA" id="ARBA00022448"/>
    </source>
</evidence>
<dbReference type="PANTHER" id="PTHR30069:SF29">
    <property type="entry name" value="HEMOGLOBIN AND HEMOGLOBIN-HAPTOGLOBIN-BINDING PROTEIN 1-RELATED"/>
    <property type="match status" value="1"/>
</dbReference>
<keyword evidence="2 10" id="KW-0813">Transport</keyword>
<keyword evidence="16" id="KW-1185">Reference proteome</keyword>
<dbReference type="Proteomes" id="UP000239504">
    <property type="component" value="Unassembled WGS sequence"/>
</dbReference>
<evidence type="ECO:0000256" key="10">
    <source>
        <dbReference type="PROSITE-ProRule" id="PRU01360"/>
    </source>
</evidence>
<keyword evidence="4 10" id="KW-0812">Transmembrane</keyword>
<evidence type="ECO:0000256" key="7">
    <source>
        <dbReference type="ARBA" id="ARBA00023136"/>
    </source>
</evidence>
<dbReference type="EMBL" id="PJCH01000015">
    <property type="protein sequence ID" value="PQA86225.1"/>
    <property type="molecule type" value="Genomic_DNA"/>
</dbReference>
<evidence type="ECO:0000256" key="5">
    <source>
        <dbReference type="ARBA" id="ARBA00022729"/>
    </source>
</evidence>
<keyword evidence="9 10" id="KW-0998">Cell outer membrane</keyword>
<feature type="domain" description="TonB-dependent receptor-like beta-barrel" evidence="13">
    <location>
        <begin position="258"/>
        <end position="659"/>
    </location>
</feature>
<gene>
    <name evidence="15" type="ORF">CW354_17900</name>
</gene>
<evidence type="ECO:0000256" key="8">
    <source>
        <dbReference type="ARBA" id="ARBA00023170"/>
    </source>
</evidence>
<evidence type="ECO:0000256" key="12">
    <source>
        <dbReference type="SAM" id="SignalP"/>
    </source>
</evidence>
<dbReference type="InterPro" id="IPR012910">
    <property type="entry name" value="Plug_dom"/>
</dbReference>
<dbReference type="Gene3D" id="2.40.170.20">
    <property type="entry name" value="TonB-dependent receptor, beta-barrel domain"/>
    <property type="match status" value="1"/>
</dbReference>
<reference evidence="15 16" key="1">
    <citation type="submission" date="2017-12" db="EMBL/GenBank/DDBJ databases">
        <authorList>
            <person name="Hurst M.R.H."/>
        </authorList>
    </citation>
    <scope>NUCLEOTIDE SEQUENCE [LARGE SCALE GENOMIC DNA]</scope>
    <source>
        <strain evidence="15 16">SY-3-19</strain>
    </source>
</reference>
<dbReference type="GO" id="GO:0009279">
    <property type="term" value="C:cell outer membrane"/>
    <property type="evidence" value="ECO:0007669"/>
    <property type="project" value="UniProtKB-SubCell"/>
</dbReference>
<dbReference type="Pfam" id="PF07715">
    <property type="entry name" value="Plug"/>
    <property type="match status" value="1"/>
</dbReference>
<keyword evidence="3 10" id="KW-1134">Transmembrane beta strand</keyword>
<keyword evidence="5 12" id="KW-0732">Signal</keyword>
<dbReference type="InterPro" id="IPR036942">
    <property type="entry name" value="Beta-barrel_TonB_sf"/>
</dbReference>
<dbReference type="InterPro" id="IPR000531">
    <property type="entry name" value="Beta-barrel_TonB"/>
</dbReference>
<evidence type="ECO:0000259" key="13">
    <source>
        <dbReference type="Pfam" id="PF00593"/>
    </source>
</evidence>
<dbReference type="Pfam" id="PF00593">
    <property type="entry name" value="TonB_dep_Rec_b-barrel"/>
    <property type="match status" value="1"/>
</dbReference>
<dbReference type="PROSITE" id="PS52016">
    <property type="entry name" value="TONB_DEPENDENT_REC_3"/>
    <property type="match status" value="1"/>
</dbReference>
<dbReference type="RefSeq" id="WP_104831437.1">
    <property type="nucleotide sequence ID" value="NZ_PJCH01000015.1"/>
</dbReference>
<dbReference type="PANTHER" id="PTHR30069">
    <property type="entry name" value="TONB-DEPENDENT OUTER MEMBRANE RECEPTOR"/>
    <property type="match status" value="1"/>
</dbReference>
<proteinExistence type="inferred from homology"/>
<protein>
    <submittedName>
        <fullName evidence="15">TonB-dependent receptor</fullName>
    </submittedName>
</protein>
<evidence type="ECO:0000256" key="6">
    <source>
        <dbReference type="ARBA" id="ARBA00023077"/>
    </source>
</evidence>
<evidence type="ECO:0000256" key="1">
    <source>
        <dbReference type="ARBA" id="ARBA00004571"/>
    </source>
</evidence>
<evidence type="ECO:0000256" key="9">
    <source>
        <dbReference type="ARBA" id="ARBA00023237"/>
    </source>
</evidence>
<evidence type="ECO:0000256" key="3">
    <source>
        <dbReference type="ARBA" id="ARBA00022452"/>
    </source>
</evidence>
<keyword evidence="8 15" id="KW-0675">Receptor</keyword>
<dbReference type="OrthoDB" id="9796221at2"/>
<dbReference type="Gene3D" id="2.170.130.10">
    <property type="entry name" value="TonB-dependent receptor, plug domain"/>
    <property type="match status" value="1"/>
</dbReference>
<evidence type="ECO:0000259" key="14">
    <source>
        <dbReference type="Pfam" id="PF07715"/>
    </source>
</evidence>
<evidence type="ECO:0000313" key="16">
    <source>
        <dbReference type="Proteomes" id="UP000239504"/>
    </source>
</evidence>
<evidence type="ECO:0000256" key="11">
    <source>
        <dbReference type="RuleBase" id="RU003357"/>
    </source>
</evidence>
<comment type="subcellular location">
    <subcellularLocation>
        <location evidence="1 10">Cell outer membrane</location>
        <topology evidence="1 10">Multi-pass membrane protein</topology>
    </subcellularLocation>
</comment>
<dbReference type="InterPro" id="IPR037066">
    <property type="entry name" value="Plug_dom_sf"/>
</dbReference>
<dbReference type="AlphaFoldDB" id="A0A2S7K129"/>
<sequence length="693" mass="74987">MTYKINNSKRAISAAFMAFLPGQVFAQENDLVQSLGGDQMFSLAVGYEQPISEAPAVATVITAKDIEALGATRIEEVLATVTGLHISKNRAHDSIYVIRSIASEVNPHVLVMINGAPIGDAVQGGRPLGWTLPVQNISRIEIVRGPGSALYGADAFAGTINIITKTAQEIGPFSVGALGGSFSTYGGWIQSGIIRDGFEAALSLEVQTTSGDDPIVQADVQTFLDQLFSTSASLAPGGIRLGRTDINARSDFRIGDSFTWRAAYQGIIDAQNGAGVAFALDPVGERDLHLFSSDLTFETALTENLEMMATASFFREDFKALFQSNPPGAFGFFPEGVLNQIDFDLTEYRGRAEILYAPGNAHKLKAGFGVTYQEATNIVDRRNFLQGPGGVLLPAPGFLTTDELGVLPNAFADSRTNVFGLLQDEWSVAPDWTVTLGVRFDHFSNFGLTINPRASVVWNAKPTLTVKALYGSAFRAPTFLEETEGSGQVARGNQDLEPEMIDTAEIVLEKRWSEAFETSITGYAYWTNDLIEVVPSPMTGIPTFENTGGTRGAGVELDGRLEVSDNVSVRTSYAYQSAELRDSGQRVSGVPQHLLYAEGRWMMTPEWSGLIGVKYVGNRSRAASDIRPPINGYALANLSLEYRPRQITGLFVRVAATNLLDKRALEPSPNLIFPTDDIPLEGRKIIARIGVSR</sequence>
<feature type="domain" description="TonB-dependent receptor plug" evidence="14">
    <location>
        <begin position="51"/>
        <end position="159"/>
    </location>
</feature>
<feature type="chain" id="PRO_5015547735" evidence="12">
    <location>
        <begin position="27"/>
        <end position="693"/>
    </location>
</feature>
<dbReference type="InterPro" id="IPR039426">
    <property type="entry name" value="TonB-dep_rcpt-like"/>
</dbReference>
<dbReference type="SUPFAM" id="SSF56935">
    <property type="entry name" value="Porins"/>
    <property type="match status" value="1"/>
</dbReference>
<name>A0A2S7K129_9PROT</name>
<dbReference type="GO" id="GO:0044718">
    <property type="term" value="P:siderophore transmembrane transport"/>
    <property type="evidence" value="ECO:0007669"/>
    <property type="project" value="TreeGrafter"/>
</dbReference>